<evidence type="ECO:0000256" key="2">
    <source>
        <dbReference type="ARBA" id="ARBA00004997"/>
    </source>
</evidence>
<evidence type="ECO:0000256" key="13">
    <source>
        <dbReference type="RuleBase" id="RU000504"/>
    </source>
</evidence>
<keyword evidence="7" id="KW-0547">Nucleotide-binding</keyword>
<comment type="catalytic activity">
    <reaction evidence="13">
        <text>pyruvate + ATP = phosphoenolpyruvate + ADP + H(+)</text>
        <dbReference type="Rhea" id="RHEA:18157"/>
        <dbReference type="ChEBI" id="CHEBI:15361"/>
        <dbReference type="ChEBI" id="CHEBI:15378"/>
        <dbReference type="ChEBI" id="CHEBI:30616"/>
        <dbReference type="ChEBI" id="CHEBI:58702"/>
        <dbReference type="ChEBI" id="CHEBI:456216"/>
        <dbReference type="EC" id="2.7.1.40"/>
    </reaction>
</comment>
<evidence type="ECO:0000256" key="11">
    <source>
        <dbReference type="ARBA" id="ARBA00023152"/>
    </source>
</evidence>
<keyword evidence="8 13" id="KW-0418">Kinase</keyword>
<evidence type="ECO:0000256" key="3">
    <source>
        <dbReference type="ARBA" id="ARBA00008663"/>
    </source>
</evidence>
<evidence type="ECO:0000256" key="1">
    <source>
        <dbReference type="ARBA" id="ARBA00001958"/>
    </source>
</evidence>
<gene>
    <name evidence="17" type="ORF">THRCLA_01330</name>
</gene>
<dbReference type="NCBIfam" id="NF004491">
    <property type="entry name" value="PRK05826.1"/>
    <property type="match status" value="1"/>
</dbReference>
<dbReference type="InterPro" id="IPR011037">
    <property type="entry name" value="Pyrv_Knase-like_insert_dom_sf"/>
</dbReference>
<organism evidence="17 18">
    <name type="scientific">Thraustotheca clavata</name>
    <dbReference type="NCBI Taxonomy" id="74557"/>
    <lineage>
        <taxon>Eukaryota</taxon>
        <taxon>Sar</taxon>
        <taxon>Stramenopiles</taxon>
        <taxon>Oomycota</taxon>
        <taxon>Saprolegniomycetes</taxon>
        <taxon>Saprolegniales</taxon>
        <taxon>Achlyaceae</taxon>
        <taxon>Thraustotheca</taxon>
    </lineage>
</organism>
<dbReference type="Gene3D" id="3.20.20.60">
    <property type="entry name" value="Phosphoenolpyruvate-binding domains"/>
    <property type="match status" value="1"/>
</dbReference>
<evidence type="ECO:0000313" key="18">
    <source>
        <dbReference type="Proteomes" id="UP000243217"/>
    </source>
</evidence>
<dbReference type="GO" id="GO:0004743">
    <property type="term" value="F:pyruvate kinase activity"/>
    <property type="evidence" value="ECO:0007669"/>
    <property type="project" value="UniProtKB-EC"/>
</dbReference>
<dbReference type="FunFam" id="2.40.33.10:FF:000001">
    <property type="entry name" value="Pyruvate kinase"/>
    <property type="match status" value="1"/>
</dbReference>
<keyword evidence="12 17" id="KW-0670">Pyruvate</keyword>
<comment type="cofactor">
    <cofactor evidence="1">
        <name>K(+)</name>
        <dbReference type="ChEBI" id="CHEBI:29103"/>
    </cofactor>
</comment>
<dbReference type="InterPro" id="IPR001697">
    <property type="entry name" value="Pyr_Knase"/>
</dbReference>
<dbReference type="Gene3D" id="3.40.1380.20">
    <property type="entry name" value="Pyruvate kinase, C-terminal domain"/>
    <property type="match status" value="1"/>
</dbReference>
<feature type="region of interest" description="Disordered" evidence="14">
    <location>
        <begin position="1"/>
        <end position="37"/>
    </location>
</feature>
<dbReference type="GO" id="GO:0016301">
    <property type="term" value="F:kinase activity"/>
    <property type="evidence" value="ECO:0007669"/>
    <property type="project" value="UniProtKB-KW"/>
</dbReference>
<evidence type="ECO:0000256" key="6">
    <source>
        <dbReference type="ARBA" id="ARBA00022723"/>
    </source>
</evidence>
<dbReference type="UniPathway" id="UPA00109">
    <property type="reaction ID" value="UER00188"/>
</dbReference>
<dbReference type="InterPro" id="IPR015806">
    <property type="entry name" value="Pyrv_Knase_insert_dom_sf"/>
</dbReference>
<proteinExistence type="inferred from homology"/>
<evidence type="ECO:0000313" key="17">
    <source>
        <dbReference type="EMBL" id="OQS06630.1"/>
    </source>
</evidence>
<dbReference type="OrthoDB" id="108365at2759"/>
<comment type="similarity">
    <text evidence="3 13">Belongs to the pyruvate kinase family.</text>
</comment>
<dbReference type="Gene3D" id="2.40.33.10">
    <property type="entry name" value="PK beta-barrel domain-like"/>
    <property type="match status" value="1"/>
</dbReference>
<keyword evidence="6" id="KW-0479">Metal-binding</keyword>
<dbReference type="SUPFAM" id="SSF51621">
    <property type="entry name" value="Phosphoenolpyruvate/pyruvate domain"/>
    <property type="match status" value="1"/>
</dbReference>
<dbReference type="GO" id="GO:0030955">
    <property type="term" value="F:potassium ion binding"/>
    <property type="evidence" value="ECO:0007669"/>
    <property type="project" value="InterPro"/>
</dbReference>
<dbReference type="NCBIfam" id="TIGR01064">
    <property type="entry name" value="pyruv_kin"/>
    <property type="match status" value="1"/>
</dbReference>
<feature type="compositionally biased region" description="Basic and acidic residues" evidence="14">
    <location>
        <begin position="20"/>
        <end position="37"/>
    </location>
</feature>
<dbReference type="PANTHER" id="PTHR11817">
    <property type="entry name" value="PYRUVATE KINASE"/>
    <property type="match status" value="1"/>
</dbReference>
<reference evidence="17 18" key="1">
    <citation type="journal article" date="2014" name="Genome Biol. Evol.">
        <title>The secreted proteins of Achlya hypogyna and Thraustotheca clavata identify the ancestral oomycete secretome and reveal gene acquisitions by horizontal gene transfer.</title>
        <authorList>
            <person name="Misner I."/>
            <person name="Blouin N."/>
            <person name="Leonard G."/>
            <person name="Richards T.A."/>
            <person name="Lane C.E."/>
        </authorList>
    </citation>
    <scope>NUCLEOTIDE SEQUENCE [LARGE SCALE GENOMIC DNA]</scope>
    <source>
        <strain evidence="17 18">ATCC 34112</strain>
    </source>
</reference>
<dbReference type="STRING" id="74557.A0A1W0A9E6"/>
<dbReference type="InterPro" id="IPR015795">
    <property type="entry name" value="Pyrv_Knase_C"/>
</dbReference>
<dbReference type="SUPFAM" id="SSF50800">
    <property type="entry name" value="PK beta-barrel domain-like"/>
    <property type="match status" value="1"/>
</dbReference>
<evidence type="ECO:0000259" key="16">
    <source>
        <dbReference type="Pfam" id="PF02887"/>
    </source>
</evidence>
<keyword evidence="11 13" id="KW-0324">Glycolysis</keyword>
<dbReference type="InterPro" id="IPR036918">
    <property type="entry name" value="Pyrv_Knase_C_sf"/>
</dbReference>
<evidence type="ECO:0000259" key="15">
    <source>
        <dbReference type="Pfam" id="PF00224"/>
    </source>
</evidence>
<name>A0A1W0A9E6_9STRA</name>
<feature type="domain" description="Pyruvate kinase C-terminal" evidence="16">
    <location>
        <begin position="436"/>
        <end position="550"/>
    </location>
</feature>
<protein>
    <recommendedName>
        <fullName evidence="4 13">Pyruvate kinase</fullName>
        <ecNumber evidence="4 13">2.7.1.40</ecNumber>
    </recommendedName>
</protein>
<keyword evidence="5 13" id="KW-0808">Transferase</keyword>
<keyword evidence="10 13" id="KW-0460">Magnesium</keyword>
<accession>A0A1W0A9E6</accession>
<evidence type="ECO:0000256" key="8">
    <source>
        <dbReference type="ARBA" id="ARBA00022777"/>
    </source>
</evidence>
<dbReference type="Proteomes" id="UP000243217">
    <property type="component" value="Unassembled WGS sequence"/>
</dbReference>
<evidence type="ECO:0000256" key="9">
    <source>
        <dbReference type="ARBA" id="ARBA00022840"/>
    </source>
</evidence>
<evidence type="ECO:0000256" key="7">
    <source>
        <dbReference type="ARBA" id="ARBA00022741"/>
    </source>
</evidence>
<comment type="caution">
    <text evidence="17">The sequence shown here is derived from an EMBL/GenBank/DDBJ whole genome shotgun (WGS) entry which is preliminary data.</text>
</comment>
<evidence type="ECO:0000256" key="10">
    <source>
        <dbReference type="ARBA" id="ARBA00022842"/>
    </source>
</evidence>
<evidence type="ECO:0000256" key="4">
    <source>
        <dbReference type="ARBA" id="ARBA00012142"/>
    </source>
</evidence>
<dbReference type="Pfam" id="PF02887">
    <property type="entry name" value="PK_C"/>
    <property type="match status" value="1"/>
</dbReference>
<dbReference type="SUPFAM" id="SSF52935">
    <property type="entry name" value="PK C-terminal domain-like"/>
    <property type="match status" value="1"/>
</dbReference>
<dbReference type="PRINTS" id="PR01050">
    <property type="entry name" value="PYRUVTKNASE"/>
</dbReference>
<dbReference type="GO" id="GO:0005524">
    <property type="term" value="F:ATP binding"/>
    <property type="evidence" value="ECO:0007669"/>
    <property type="project" value="UniProtKB-KW"/>
</dbReference>
<sequence>MNSENLTLSPRHRLSLGGGLERRPRSGSHQLHENHTKGDAPVYRVGISLAQILDRNYTHGRFRKTKIICAIGPSCWSVEMLGQLLDAGMNVARFNFSHGDHELHARSLANLRTALIERPGVHCAVLLDTKGPEIRTGMLKDHKAIELDAGQQLILVADDTILGDNTRIGCSYPHLATSVRPGSTILCDDGGLTLRVIECRGNEVVTKVENTYVLDERKNMNLPGAALRIPGITEKDKHDLINFAIPQNVDIVSGSFVRSAANVRAIRECLGEAGRHIRVHAKIESLEALKNIDEIIEEADGVHVSRGDLGMELAPEQVFMAQKLIIRKANLANKPVVTSTQMLQSMTKCPNPSRAECTDVANAVLDGTDCVMLSGETAKGLYPIRSVNTMARICIEAEGMFMLFSTGSNGRIGSINYPKLYTHLRDATPKPISVCEAVASSAVETAIDIQAKIIIALTDSGYTAKCIAKYRPEARVLAITAHLTVARQLAGLSRGLTCMRVATMTGTDDLIDLAIEHAKRSKWIVSGDIVVVLHGLTEGTAGLTNVVKIIEANDHGYSSPMGDGPKPFS</sequence>
<evidence type="ECO:0000256" key="12">
    <source>
        <dbReference type="ARBA" id="ARBA00023317"/>
    </source>
</evidence>
<dbReference type="AlphaFoldDB" id="A0A1W0A9E6"/>
<keyword evidence="18" id="KW-1185">Reference proteome</keyword>
<dbReference type="InterPro" id="IPR015793">
    <property type="entry name" value="Pyrv_Knase_brl"/>
</dbReference>
<dbReference type="EC" id="2.7.1.40" evidence="4 13"/>
<evidence type="ECO:0000256" key="5">
    <source>
        <dbReference type="ARBA" id="ARBA00022679"/>
    </source>
</evidence>
<dbReference type="EMBL" id="JNBS01000320">
    <property type="protein sequence ID" value="OQS06630.1"/>
    <property type="molecule type" value="Genomic_DNA"/>
</dbReference>
<dbReference type="GO" id="GO:0000287">
    <property type="term" value="F:magnesium ion binding"/>
    <property type="evidence" value="ECO:0007669"/>
    <property type="project" value="InterPro"/>
</dbReference>
<dbReference type="InterPro" id="IPR015813">
    <property type="entry name" value="Pyrv/PenolPyrv_kinase-like_dom"/>
</dbReference>
<evidence type="ECO:0000256" key="14">
    <source>
        <dbReference type="SAM" id="MobiDB-lite"/>
    </source>
</evidence>
<dbReference type="Pfam" id="PF00224">
    <property type="entry name" value="PK"/>
    <property type="match status" value="1"/>
</dbReference>
<comment type="pathway">
    <text evidence="2 13">Carbohydrate degradation; glycolysis; pyruvate from D-glyceraldehyde 3-phosphate: step 5/5.</text>
</comment>
<dbReference type="InterPro" id="IPR040442">
    <property type="entry name" value="Pyrv_kinase-like_dom_sf"/>
</dbReference>
<feature type="domain" description="Pyruvate kinase barrel" evidence="15">
    <location>
        <begin position="63"/>
        <end position="387"/>
    </location>
</feature>
<dbReference type="NCBIfam" id="NF004978">
    <property type="entry name" value="PRK06354.1"/>
    <property type="match status" value="1"/>
</dbReference>
<keyword evidence="9" id="KW-0067">ATP-binding</keyword>